<feature type="transmembrane region" description="Helical" evidence="6">
    <location>
        <begin position="12"/>
        <end position="34"/>
    </location>
</feature>
<proteinExistence type="predicted"/>
<organism evidence="8 9">
    <name type="scientific">Actinoplanes couchii</name>
    <dbReference type="NCBI Taxonomy" id="403638"/>
    <lineage>
        <taxon>Bacteria</taxon>
        <taxon>Bacillati</taxon>
        <taxon>Actinomycetota</taxon>
        <taxon>Actinomycetes</taxon>
        <taxon>Micromonosporales</taxon>
        <taxon>Micromonosporaceae</taxon>
        <taxon>Actinoplanes</taxon>
    </lineage>
</organism>
<keyword evidence="3 6" id="KW-1133">Transmembrane helix</keyword>
<dbReference type="EMBL" id="BOMG01000082">
    <property type="protein sequence ID" value="GID58195.1"/>
    <property type="molecule type" value="Genomic_DNA"/>
</dbReference>
<gene>
    <name evidence="8" type="ORF">Aco03nite_065990</name>
</gene>
<feature type="domain" description="Ferric oxidoreductase" evidence="7">
    <location>
        <begin position="16"/>
        <end position="136"/>
    </location>
</feature>
<keyword evidence="2 6" id="KW-0812">Transmembrane</keyword>
<feature type="transmembrane region" description="Helical" evidence="6">
    <location>
        <begin position="95"/>
        <end position="115"/>
    </location>
</feature>
<protein>
    <recommendedName>
        <fullName evidence="7">Ferric oxidoreductase domain-containing protein</fullName>
    </recommendedName>
</protein>
<comment type="subcellular location">
    <subcellularLocation>
        <location evidence="1">Membrane</location>
        <topology evidence="1">Multi-pass membrane protein</topology>
    </subcellularLocation>
</comment>
<evidence type="ECO:0000259" key="7">
    <source>
        <dbReference type="Pfam" id="PF01794"/>
    </source>
</evidence>
<evidence type="ECO:0000313" key="9">
    <source>
        <dbReference type="Proteomes" id="UP000612282"/>
    </source>
</evidence>
<dbReference type="Pfam" id="PF01794">
    <property type="entry name" value="Ferric_reduct"/>
    <property type="match status" value="1"/>
</dbReference>
<comment type="caution">
    <text evidence="8">The sequence shown here is derived from an EMBL/GenBank/DDBJ whole genome shotgun (WGS) entry which is preliminary data.</text>
</comment>
<evidence type="ECO:0000256" key="5">
    <source>
        <dbReference type="SAM" id="MobiDB-lite"/>
    </source>
</evidence>
<evidence type="ECO:0000313" key="8">
    <source>
        <dbReference type="EMBL" id="GID58195.1"/>
    </source>
</evidence>
<sequence>MAGVSDDILWYFARGTGVVSLVLLTVVVALGVGARSGRTAFGLPRFAVNLLHRNAALLSVLFLAGHVIALLFDSYANLDPIDLVVPFVGSYRPFWLGLGTVALDLLAAIVITSLLRHRLGARTWRIVHWLAYLSWPIALPTGWARAATTAPGGCGRSRSAVSPWWGRRWCGVRPRRSAASRPATNAGSHHDWPFRQRRPSR</sequence>
<evidence type="ECO:0000256" key="3">
    <source>
        <dbReference type="ARBA" id="ARBA00022989"/>
    </source>
</evidence>
<evidence type="ECO:0000256" key="1">
    <source>
        <dbReference type="ARBA" id="ARBA00004141"/>
    </source>
</evidence>
<keyword evidence="9" id="KW-1185">Reference proteome</keyword>
<feature type="region of interest" description="Disordered" evidence="5">
    <location>
        <begin position="177"/>
        <end position="201"/>
    </location>
</feature>
<evidence type="ECO:0000256" key="6">
    <source>
        <dbReference type="SAM" id="Phobius"/>
    </source>
</evidence>
<dbReference type="InterPro" id="IPR013130">
    <property type="entry name" value="Fe3_Rdtase_TM_dom"/>
</dbReference>
<name>A0ABQ3XI66_9ACTN</name>
<keyword evidence="4 6" id="KW-0472">Membrane</keyword>
<feature type="transmembrane region" description="Helical" evidence="6">
    <location>
        <begin position="55"/>
        <end position="75"/>
    </location>
</feature>
<dbReference type="Proteomes" id="UP000612282">
    <property type="component" value="Unassembled WGS sequence"/>
</dbReference>
<evidence type="ECO:0000256" key="4">
    <source>
        <dbReference type="ARBA" id="ARBA00023136"/>
    </source>
</evidence>
<accession>A0ABQ3XI66</accession>
<evidence type="ECO:0000256" key="2">
    <source>
        <dbReference type="ARBA" id="ARBA00022692"/>
    </source>
</evidence>
<reference evidence="8 9" key="1">
    <citation type="submission" date="2021-01" db="EMBL/GenBank/DDBJ databases">
        <title>Whole genome shotgun sequence of Actinoplanes couchii NBRC 106145.</title>
        <authorList>
            <person name="Komaki H."/>
            <person name="Tamura T."/>
        </authorList>
    </citation>
    <scope>NUCLEOTIDE SEQUENCE [LARGE SCALE GENOMIC DNA]</scope>
    <source>
        <strain evidence="8 9">NBRC 106145</strain>
    </source>
</reference>